<dbReference type="AlphaFoldDB" id="A0AAV9XP84"/>
<dbReference type="PANTHER" id="PTHR13257">
    <property type="entry name" value="NUCLEOPORIN NUP84-RELATED"/>
    <property type="match status" value="1"/>
</dbReference>
<dbReference type="GO" id="GO:0000055">
    <property type="term" value="P:ribosomal large subunit export from nucleus"/>
    <property type="evidence" value="ECO:0007669"/>
    <property type="project" value="InterPro"/>
</dbReference>
<evidence type="ECO:0000256" key="8">
    <source>
        <dbReference type="SAM" id="Coils"/>
    </source>
</evidence>
<evidence type="ECO:0000256" key="2">
    <source>
        <dbReference type="ARBA" id="ARBA00022448"/>
    </source>
</evidence>
<keyword evidence="7" id="KW-0539">Nucleus</keyword>
<gene>
    <name evidence="10" type="ORF">TWF694_000658</name>
</gene>
<dbReference type="GO" id="GO:0005643">
    <property type="term" value="C:nuclear pore"/>
    <property type="evidence" value="ECO:0007669"/>
    <property type="project" value="UniProtKB-SubCell"/>
</dbReference>
<evidence type="ECO:0000256" key="6">
    <source>
        <dbReference type="ARBA" id="ARBA00023132"/>
    </source>
</evidence>
<organism evidence="10 11">
    <name type="scientific">Orbilia ellipsospora</name>
    <dbReference type="NCBI Taxonomy" id="2528407"/>
    <lineage>
        <taxon>Eukaryota</taxon>
        <taxon>Fungi</taxon>
        <taxon>Dikarya</taxon>
        <taxon>Ascomycota</taxon>
        <taxon>Pezizomycotina</taxon>
        <taxon>Orbiliomycetes</taxon>
        <taxon>Orbiliales</taxon>
        <taxon>Orbiliaceae</taxon>
        <taxon>Orbilia</taxon>
    </lineage>
</organism>
<keyword evidence="4" id="KW-0653">Protein transport</keyword>
<feature type="region of interest" description="Disordered" evidence="9">
    <location>
        <begin position="761"/>
        <end position="787"/>
    </location>
</feature>
<keyword evidence="8" id="KW-0175">Coiled coil</keyword>
<proteinExistence type="predicted"/>
<name>A0AAV9XP84_9PEZI</name>
<dbReference type="EMBL" id="JAVHJO010000001">
    <property type="protein sequence ID" value="KAK6543940.1"/>
    <property type="molecule type" value="Genomic_DNA"/>
</dbReference>
<keyword evidence="3" id="KW-0509">mRNA transport</keyword>
<evidence type="ECO:0000256" key="4">
    <source>
        <dbReference type="ARBA" id="ARBA00022927"/>
    </source>
</evidence>
<evidence type="ECO:0000256" key="5">
    <source>
        <dbReference type="ARBA" id="ARBA00023010"/>
    </source>
</evidence>
<dbReference type="InterPro" id="IPR037700">
    <property type="entry name" value="NUP88/NUP82"/>
</dbReference>
<evidence type="ECO:0000256" key="3">
    <source>
        <dbReference type="ARBA" id="ARBA00022816"/>
    </source>
</evidence>
<dbReference type="PANTHER" id="PTHR13257:SF0">
    <property type="entry name" value="NUCLEAR PORE COMPLEX PROTEIN NUP88"/>
    <property type="match status" value="1"/>
</dbReference>
<evidence type="ECO:0000256" key="7">
    <source>
        <dbReference type="ARBA" id="ARBA00023242"/>
    </source>
</evidence>
<protein>
    <submittedName>
        <fullName evidence="10">Uncharacterized protein</fullName>
    </submittedName>
</protein>
<dbReference type="GO" id="GO:0017056">
    <property type="term" value="F:structural constituent of nuclear pore"/>
    <property type="evidence" value="ECO:0007669"/>
    <property type="project" value="InterPro"/>
</dbReference>
<evidence type="ECO:0000256" key="9">
    <source>
        <dbReference type="SAM" id="MobiDB-lite"/>
    </source>
</evidence>
<evidence type="ECO:0000313" key="11">
    <source>
        <dbReference type="Proteomes" id="UP001365542"/>
    </source>
</evidence>
<dbReference type="GO" id="GO:0006606">
    <property type="term" value="P:protein import into nucleus"/>
    <property type="evidence" value="ECO:0007669"/>
    <property type="project" value="TreeGrafter"/>
</dbReference>
<comment type="subcellular location">
    <subcellularLocation>
        <location evidence="1">Nucleus</location>
        <location evidence="1">Nuclear pore complex</location>
    </subcellularLocation>
</comment>
<feature type="compositionally biased region" description="Basic and acidic residues" evidence="9">
    <location>
        <begin position="767"/>
        <end position="787"/>
    </location>
</feature>
<dbReference type="Proteomes" id="UP001365542">
    <property type="component" value="Unassembled WGS sequence"/>
</dbReference>
<keyword evidence="5" id="KW-0811">Translocation</keyword>
<sequence>MPGPVISPGLPDWLRENSLASSLLEPSTTSNNYGNRKIAKKLVPSQKRTVLLRDTELFIASGKEIRCADLKDLKTASEKAERIPGAGYQTLELPNLDFDISQIVKSADGETMIVVGECDVGIALLPAPGVVALGARSKIALKYCRLGSSASNDKSKILRAIFHPLGARPCVVVLTDDALIKVYEVEFNKESSFVEPSETFDLKQMLGIERNNSFLIDDVEPISMCFGGVGSIWSIFTLYILMRNGEIYTICPFLPSKWMLDSDFMEELKYELQINQEIRDSGDSSIPALERHNSKQICFWIHEISRLIRVQNLANNNQELEDEPAGFILPKPTLPEFEAPLLQGPYLLQPAPEEILDETIFASDIARIGAAQFAVIAVIWSTGKIDLMLEFDSIAPRWHSNSLKYKKFNDRAPYPVISGYESINIPLPDATETSSVVHPSFVIDINFPHTLLLNHGFGVELLNLEDWMNNLSRVMDQEDDEGAIEEALNKAERTAVIRPIAAPRGVATHPVLGSTLVYDAYLGYVLIAATTSKPGFAILQWPSKYHSRMQKLKQERSDVSSTSSRPTPILSSQNSLLVDKESEAAVQQHINECRQRVQLFKQVIDPGMLAAEVQINNESLAIMTRLRNVLFEEMEARYSRAEQIHAAAVLQQQRFHEQISNIKRFHSQLQEREKQQESLREKVKKTTDTQQALKERVDGILAKLSAISKKGGYSSMSQAEQDYVEETHGIEKIVKQITSKQQKMTEFMETLGRTAAVVNSESQQFKSKVEQDKEKEVPDSNRQELSKMVQKEHRLILDIRKKVDHLEHQFQEIKLGS</sequence>
<reference evidence="10 11" key="1">
    <citation type="submission" date="2019-10" db="EMBL/GenBank/DDBJ databases">
        <authorList>
            <person name="Palmer J.M."/>
        </authorList>
    </citation>
    <scope>NUCLEOTIDE SEQUENCE [LARGE SCALE GENOMIC DNA]</scope>
    <source>
        <strain evidence="10 11">TWF694</strain>
    </source>
</reference>
<dbReference type="GO" id="GO:0006406">
    <property type="term" value="P:mRNA export from nucleus"/>
    <property type="evidence" value="ECO:0007669"/>
    <property type="project" value="TreeGrafter"/>
</dbReference>
<comment type="caution">
    <text evidence="10">The sequence shown here is derived from an EMBL/GenBank/DDBJ whole genome shotgun (WGS) entry which is preliminary data.</text>
</comment>
<keyword evidence="2" id="KW-0813">Transport</keyword>
<dbReference type="GO" id="GO:0000056">
    <property type="term" value="P:ribosomal small subunit export from nucleus"/>
    <property type="evidence" value="ECO:0007669"/>
    <property type="project" value="InterPro"/>
</dbReference>
<keyword evidence="11" id="KW-1185">Reference proteome</keyword>
<accession>A0AAV9XP84</accession>
<evidence type="ECO:0000313" key="10">
    <source>
        <dbReference type="EMBL" id="KAK6543940.1"/>
    </source>
</evidence>
<feature type="coiled-coil region" evidence="8">
    <location>
        <begin position="662"/>
        <end position="696"/>
    </location>
</feature>
<keyword evidence="6" id="KW-0906">Nuclear pore complex</keyword>
<evidence type="ECO:0000256" key="1">
    <source>
        <dbReference type="ARBA" id="ARBA00004567"/>
    </source>
</evidence>